<evidence type="ECO:0000256" key="7">
    <source>
        <dbReference type="SAM" id="Phobius"/>
    </source>
</evidence>
<feature type="transmembrane region" description="Helical" evidence="7">
    <location>
        <begin position="226"/>
        <end position="252"/>
    </location>
</feature>
<proteinExistence type="inferred from homology"/>
<dbReference type="InterPro" id="IPR001712">
    <property type="entry name" value="T3SS_FHIPEP"/>
</dbReference>
<dbReference type="Gene3D" id="1.10.8.540">
    <property type="entry name" value="FHIPEP family, domain 3"/>
    <property type="match status" value="1"/>
</dbReference>
<keyword evidence="8" id="KW-0969">Cilium</keyword>
<dbReference type="InterPro" id="IPR042194">
    <property type="entry name" value="FHIPEP_1"/>
</dbReference>
<dbReference type="PANTHER" id="PTHR30161">
    <property type="entry name" value="FLAGELLAR EXPORT PROTEIN, MEMBRANE FLHA SUBUNIT-RELATED"/>
    <property type="match status" value="1"/>
</dbReference>
<keyword evidence="9" id="KW-1185">Reference proteome</keyword>
<accession>A0AAN1XY90</accession>
<sequence>MNGRLTTAFAFAVLGVVAILIVPLPPPVLDALLALNVFGSALVLLISLRVEEPLEFSAFAPSLLLATLFRLSLDVSATRLILTQGHDPGGVGALIPAFGQFVVRGNIVVGLIVFAILIVIQFVVIASGAQRVAEVCARFTLDAMPGKQMAIDADLHAGMLDAEAARRKRKRVEREADFYAAMDGAGKFVKGDAIAALVIVVLNLLGGIVVGVAYHGMSPLDAIQTFAILSIGNALLTTLPAFLISTAMGLMVTRVAGDGALGVDLAAQLLARPDVLRVAGALVFTLAFIPSFPGPLFGTLGITAFLGAALAHRAQQRTASEAHARDVRRKRDAVRRPENAFALVGVEALAIDVGAELYALLAPPNCDALLDRIGDVRRALAAEIGLVIPGVRLRDDPLRDPGTYGIRVRDREVASGAVRLDRLVAVGDAAALQRIGGEETREPVYGLAGRWIAIDERARAQAAGALAFDAISIVGSHLAEVVRAQAADLFGRQEFHTLIEHLRTTVPAVVKDVGTDVLPATAAHRAMTLLLREGVWPRDPVAVLEAFCDAAAGSREPRELAEAARRAIVPQQLRRDGVTGLKPLIVEPAFEAELARMWGPDGGLAPDPRTALHVRDAVARYVADATLAPHALVVTGGLRPLLAEFLDRMSARLAVYSYAELPPELALEPSSVLSAAF</sequence>
<dbReference type="PANTHER" id="PTHR30161:SF1">
    <property type="entry name" value="FLAGELLAR BIOSYNTHESIS PROTEIN FLHA-RELATED"/>
    <property type="match status" value="1"/>
</dbReference>
<dbReference type="RefSeq" id="WP_317995146.1">
    <property type="nucleotide sequence ID" value="NZ_AP025523.1"/>
</dbReference>
<feature type="transmembrane region" description="Helical" evidence="7">
    <location>
        <begin position="278"/>
        <end position="311"/>
    </location>
</feature>
<reference evidence="8 9" key="1">
    <citation type="journal article" date="2022" name="ISME Commun">
        <title>Vulcanimicrobium alpinus gen. nov. sp. nov., the first cultivated representative of the candidate phylum 'Eremiobacterota', is a metabolically versatile aerobic anoxygenic phototroph.</title>
        <authorList>
            <person name="Yabe S."/>
            <person name="Muto K."/>
            <person name="Abe K."/>
            <person name="Yokota A."/>
            <person name="Staudigel H."/>
            <person name="Tebo B.M."/>
        </authorList>
    </citation>
    <scope>NUCLEOTIDE SEQUENCE [LARGE SCALE GENOMIC DNA]</scope>
    <source>
        <strain evidence="8 9">WC8-2</strain>
    </source>
</reference>
<feature type="transmembrane region" description="Helical" evidence="7">
    <location>
        <begin position="6"/>
        <end position="24"/>
    </location>
</feature>
<dbReference type="GO" id="GO:0044780">
    <property type="term" value="P:bacterial-type flagellum assembly"/>
    <property type="evidence" value="ECO:0007669"/>
    <property type="project" value="TreeGrafter"/>
</dbReference>
<protein>
    <submittedName>
        <fullName evidence="8">Flagellar biosynthesis protein FlhA</fullName>
    </submittedName>
</protein>
<evidence type="ECO:0000256" key="4">
    <source>
        <dbReference type="ARBA" id="ARBA00022692"/>
    </source>
</evidence>
<evidence type="ECO:0000256" key="3">
    <source>
        <dbReference type="ARBA" id="ARBA00022475"/>
    </source>
</evidence>
<dbReference type="Proteomes" id="UP001317532">
    <property type="component" value="Chromosome"/>
</dbReference>
<dbReference type="AlphaFoldDB" id="A0AAN1XY90"/>
<dbReference type="KEGG" id="vab:WPS_28400"/>
<evidence type="ECO:0000313" key="8">
    <source>
        <dbReference type="EMBL" id="BDE07564.1"/>
    </source>
</evidence>
<evidence type="ECO:0000256" key="6">
    <source>
        <dbReference type="ARBA" id="ARBA00023136"/>
    </source>
</evidence>
<feature type="transmembrane region" description="Helical" evidence="7">
    <location>
        <begin position="193"/>
        <end position="214"/>
    </location>
</feature>
<evidence type="ECO:0000256" key="1">
    <source>
        <dbReference type="ARBA" id="ARBA00004651"/>
    </source>
</evidence>
<keyword evidence="4 7" id="KW-0812">Transmembrane</keyword>
<dbReference type="PIRSF" id="PIRSF005419">
    <property type="entry name" value="FlhA"/>
    <property type="match status" value="1"/>
</dbReference>
<dbReference type="Gene3D" id="3.40.50.12790">
    <property type="entry name" value="FHIPEP family, domain 4"/>
    <property type="match status" value="1"/>
</dbReference>
<dbReference type="GO" id="GO:0009306">
    <property type="term" value="P:protein secretion"/>
    <property type="evidence" value="ECO:0007669"/>
    <property type="project" value="InterPro"/>
</dbReference>
<organism evidence="8 9">
    <name type="scientific">Vulcanimicrobium alpinum</name>
    <dbReference type="NCBI Taxonomy" id="3016050"/>
    <lineage>
        <taxon>Bacteria</taxon>
        <taxon>Bacillati</taxon>
        <taxon>Vulcanimicrobiota</taxon>
        <taxon>Vulcanimicrobiia</taxon>
        <taxon>Vulcanimicrobiales</taxon>
        <taxon>Vulcanimicrobiaceae</taxon>
        <taxon>Vulcanimicrobium</taxon>
    </lineage>
</organism>
<dbReference type="InterPro" id="IPR042196">
    <property type="entry name" value="FHIPEP_4"/>
</dbReference>
<dbReference type="InterPro" id="IPR042193">
    <property type="entry name" value="FHIPEP_3"/>
</dbReference>
<keyword evidence="8" id="KW-0966">Cell projection</keyword>
<comment type="subcellular location">
    <subcellularLocation>
        <location evidence="1">Cell membrane</location>
        <topology evidence="1">Multi-pass membrane protein</topology>
    </subcellularLocation>
</comment>
<keyword evidence="3" id="KW-1003">Cell membrane</keyword>
<keyword evidence="6 7" id="KW-0472">Membrane</keyword>
<evidence type="ECO:0000256" key="5">
    <source>
        <dbReference type="ARBA" id="ARBA00022989"/>
    </source>
</evidence>
<keyword evidence="5 7" id="KW-1133">Transmembrane helix</keyword>
<dbReference type="PRINTS" id="PR00949">
    <property type="entry name" value="TYPE3IMAPROT"/>
</dbReference>
<dbReference type="Gene3D" id="3.40.30.60">
    <property type="entry name" value="FHIPEP family, domain 1"/>
    <property type="match status" value="1"/>
</dbReference>
<evidence type="ECO:0000256" key="2">
    <source>
        <dbReference type="ARBA" id="ARBA00008835"/>
    </source>
</evidence>
<keyword evidence="8" id="KW-0282">Flagellum</keyword>
<dbReference type="Pfam" id="PF00771">
    <property type="entry name" value="FHIPEP"/>
    <property type="match status" value="1"/>
</dbReference>
<evidence type="ECO:0000313" key="9">
    <source>
        <dbReference type="Proteomes" id="UP001317532"/>
    </source>
</evidence>
<comment type="similarity">
    <text evidence="2">Belongs to the FHIPEP (flagella/HR/invasion proteins export pore) family.</text>
</comment>
<feature type="transmembrane region" description="Helical" evidence="7">
    <location>
        <begin position="107"/>
        <end position="129"/>
    </location>
</feature>
<dbReference type="EMBL" id="AP025523">
    <property type="protein sequence ID" value="BDE07564.1"/>
    <property type="molecule type" value="Genomic_DNA"/>
</dbReference>
<dbReference type="GO" id="GO:0005886">
    <property type="term" value="C:plasma membrane"/>
    <property type="evidence" value="ECO:0007669"/>
    <property type="project" value="UniProtKB-SubCell"/>
</dbReference>
<name>A0AAN1XY90_UNVUL</name>
<gene>
    <name evidence="8" type="ORF">WPS_28400</name>
</gene>